<dbReference type="InterPro" id="IPR001810">
    <property type="entry name" value="F-box_dom"/>
</dbReference>
<dbReference type="AlphaFoldDB" id="A0A7J6VYJ1"/>
<dbReference type="PANTHER" id="PTHR33127">
    <property type="entry name" value="TRANSMEMBRANE PROTEIN"/>
    <property type="match status" value="1"/>
</dbReference>
<dbReference type="InterPro" id="IPR036047">
    <property type="entry name" value="F-box-like_dom_sf"/>
</dbReference>
<dbReference type="InterPro" id="IPR005174">
    <property type="entry name" value="KIB1-4_b-propeller"/>
</dbReference>
<comment type="caution">
    <text evidence="3">The sequence shown here is derived from an EMBL/GenBank/DDBJ whole genome shotgun (WGS) entry which is preliminary data.</text>
</comment>
<dbReference type="Proteomes" id="UP000554482">
    <property type="component" value="Unassembled WGS sequence"/>
</dbReference>
<dbReference type="Pfam" id="PF03478">
    <property type="entry name" value="Beta-prop_KIB1-4"/>
    <property type="match status" value="1"/>
</dbReference>
<proteinExistence type="predicted"/>
<protein>
    <submittedName>
        <fullName evidence="3">F-box family protein</fullName>
    </submittedName>
</protein>
<evidence type="ECO:0000313" key="3">
    <source>
        <dbReference type="EMBL" id="KAF5189931.1"/>
    </source>
</evidence>
<evidence type="ECO:0000259" key="2">
    <source>
        <dbReference type="Pfam" id="PF03478"/>
    </source>
</evidence>
<dbReference type="EMBL" id="JABWDY010024845">
    <property type="protein sequence ID" value="KAF5189931.1"/>
    <property type="molecule type" value="Genomic_DNA"/>
</dbReference>
<keyword evidence="4" id="KW-1185">Reference proteome</keyword>
<dbReference type="SUPFAM" id="SSF81383">
    <property type="entry name" value="F-box domain"/>
    <property type="match status" value="1"/>
</dbReference>
<dbReference type="Pfam" id="PF00646">
    <property type="entry name" value="F-box"/>
    <property type="match status" value="1"/>
</dbReference>
<accession>A0A7J6VYJ1</accession>
<sequence>MNICTVNKDVAKVLKSKDVAKVLKSKGEVKGEWCWEDLPIDLVQLISSSLSLGDCIRFRLICKTWISITSPLRSNPPLIQSNSESQPLPWLMSIPVTNKGACSFYHPIYSDTYTMDIPEIAGALIHDSKYGWLLLSREKTFLFFFNPLTMENIKLPDNEEWHLLYGVSFSSPPTSSDCVVFGITQYHEKFVEMLIYSKNDEDSWYDFRVDTKVPYEFMASDCNPLFCDGVFYCLSKDGKLGCFNPMESEDDDLIWKVLPVPPVFCFSKLMDFTTDIRGFIGEYDGEIISVFVGVDGKQIEVYKLDRSELKWVKLDNLGDKVLFLGQKTCMLVTARLKGIENRIYLPRFKENANVFYSLRSGQYHWFGAKETRADWIDTSEHWNCEWILPTFPV</sequence>
<reference evidence="3 4" key="1">
    <citation type="submission" date="2020-06" db="EMBL/GenBank/DDBJ databases">
        <title>Transcriptomic and genomic resources for Thalictrum thalictroides and T. hernandezii: Facilitating candidate gene discovery in an emerging model plant lineage.</title>
        <authorList>
            <person name="Arias T."/>
            <person name="Riano-Pachon D.M."/>
            <person name="Di Stilio V.S."/>
        </authorList>
    </citation>
    <scope>NUCLEOTIDE SEQUENCE [LARGE SCALE GENOMIC DNA]</scope>
    <source>
        <strain evidence="4">cv. WT478/WT964</strain>
        <tissue evidence="3">Leaves</tissue>
    </source>
</reference>
<feature type="domain" description="KIB1-4 beta-propeller" evidence="2">
    <location>
        <begin position="104"/>
        <end position="346"/>
    </location>
</feature>
<evidence type="ECO:0000259" key="1">
    <source>
        <dbReference type="Pfam" id="PF00646"/>
    </source>
</evidence>
<dbReference type="OrthoDB" id="1863935at2759"/>
<name>A0A7J6VYJ1_THATH</name>
<organism evidence="3 4">
    <name type="scientific">Thalictrum thalictroides</name>
    <name type="common">Rue-anemone</name>
    <name type="synonym">Anemone thalictroides</name>
    <dbReference type="NCBI Taxonomy" id="46969"/>
    <lineage>
        <taxon>Eukaryota</taxon>
        <taxon>Viridiplantae</taxon>
        <taxon>Streptophyta</taxon>
        <taxon>Embryophyta</taxon>
        <taxon>Tracheophyta</taxon>
        <taxon>Spermatophyta</taxon>
        <taxon>Magnoliopsida</taxon>
        <taxon>Ranunculales</taxon>
        <taxon>Ranunculaceae</taxon>
        <taxon>Thalictroideae</taxon>
        <taxon>Thalictrum</taxon>
    </lineage>
</organism>
<feature type="domain" description="F-box" evidence="1">
    <location>
        <begin position="35"/>
        <end position="69"/>
    </location>
</feature>
<evidence type="ECO:0000313" key="4">
    <source>
        <dbReference type="Proteomes" id="UP000554482"/>
    </source>
</evidence>
<gene>
    <name evidence="3" type="ORF">FRX31_020482</name>
</gene>
<dbReference type="PANTHER" id="PTHR33127:SF5">
    <property type="entry name" value="TRANSMEMBRANE PROTEIN"/>
    <property type="match status" value="1"/>
</dbReference>